<evidence type="ECO:0000256" key="1">
    <source>
        <dbReference type="SAM" id="MobiDB-lite"/>
    </source>
</evidence>
<dbReference type="Proteomes" id="UP000241229">
    <property type="component" value="Unassembled WGS sequence"/>
</dbReference>
<evidence type="ECO:0000313" key="4">
    <source>
        <dbReference type="Proteomes" id="UP000241229"/>
    </source>
</evidence>
<organism evidence="3 4">
    <name type="scientific">Kumtagia ephedrae</name>
    <dbReference type="NCBI Taxonomy" id="2116701"/>
    <lineage>
        <taxon>Bacteria</taxon>
        <taxon>Pseudomonadati</taxon>
        <taxon>Pseudomonadota</taxon>
        <taxon>Alphaproteobacteria</taxon>
        <taxon>Hyphomicrobiales</taxon>
        <taxon>Phyllobacteriaceae</taxon>
        <taxon>Kumtagia</taxon>
    </lineage>
</organism>
<feature type="region of interest" description="Disordered" evidence="1">
    <location>
        <begin position="202"/>
        <end position="230"/>
    </location>
</feature>
<proteinExistence type="predicted"/>
<dbReference type="PANTHER" id="PTHR11735:SF11">
    <property type="entry name" value="TRNA THREONYLCARBAMOYLADENOSINE BIOSYNTHESIS PROTEIN TSAB"/>
    <property type="match status" value="1"/>
</dbReference>
<dbReference type="GO" id="GO:0016740">
    <property type="term" value="F:transferase activity"/>
    <property type="evidence" value="ECO:0007669"/>
    <property type="project" value="UniProtKB-KW"/>
</dbReference>
<dbReference type="Pfam" id="PF00814">
    <property type="entry name" value="TsaD"/>
    <property type="match status" value="1"/>
</dbReference>
<keyword evidence="4" id="KW-1185">Reference proteome</keyword>
<dbReference type="InterPro" id="IPR022496">
    <property type="entry name" value="T6A_TsaB"/>
</dbReference>
<dbReference type="PANTHER" id="PTHR11735">
    <property type="entry name" value="TRNA N6-ADENOSINE THREONYLCARBAMOYLTRANSFERASE"/>
    <property type="match status" value="1"/>
</dbReference>
<dbReference type="EMBL" id="PXYK01000015">
    <property type="protein sequence ID" value="PSJ58071.1"/>
    <property type="molecule type" value="Genomic_DNA"/>
</dbReference>
<dbReference type="OrthoDB" id="9809995at2"/>
<name>A0A2P7S6M1_9HYPH</name>
<reference evidence="3 4" key="1">
    <citation type="submission" date="2018-03" db="EMBL/GenBank/DDBJ databases">
        <title>The draft genome of Mesorhizobium sp. 6GN-30.</title>
        <authorList>
            <person name="Liu L."/>
            <person name="Li L."/>
            <person name="Wang T."/>
            <person name="Zhang X."/>
            <person name="Liang L."/>
        </authorList>
    </citation>
    <scope>NUCLEOTIDE SEQUENCE [LARGE SCALE GENOMIC DNA]</scope>
    <source>
        <strain evidence="3 4">6GN30</strain>
    </source>
</reference>
<dbReference type="InterPro" id="IPR000905">
    <property type="entry name" value="Gcp-like_dom"/>
</dbReference>
<dbReference type="AlphaFoldDB" id="A0A2P7S6M1"/>
<dbReference type="SUPFAM" id="SSF53067">
    <property type="entry name" value="Actin-like ATPase domain"/>
    <property type="match status" value="1"/>
</dbReference>
<dbReference type="GO" id="GO:0005829">
    <property type="term" value="C:cytosol"/>
    <property type="evidence" value="ECO:0007669"/>
    <property type="project" value="TreeGrafter"/>
</dbReference>
<dbReference type="InterPro" id="IPR043129">
    <property type="entry name" value="ATPase_NBD"/>
</dbReference>
<comment type="caution">
    <text evidence="3">The sequence shown here is derived from an EMBL/GenBank/DDBJ whole genome shotgun (WGS) entry which is preliminary data.</text>
</comment>
<protein>
    <submittedName>
        <fullName evidence="3">tRNA (Adenosine(37)-N6)-threonylcarbamoyltransferase complex dimerization subunit type 1 TsaB</fullName>
    </submittedName>
</protein>
<dbReference type="RefSeq" id="WP_106773309.1">
    <property type="nucleotide sequence ID" value="NZ_PXYK01000015.1"/>
</dbReference>
<feature type="domain" description="Gcp-like" evidence="2">
    <location>
        <begin position="35"/>
        <end position="155"/>
    </location>
</feature>
<evidence type="ECO:0000259" key="2">
    <source>
        <dbReference type="Pfam" id="PF00814"/>
    </source>
</evidence>
<sequence length="230" mass="22821">MILLAIDCSAGLCAACVYDTEAGRELGRAVRDLGKGHAEHLIAVIEEALGSAGKAYGDLGAVGVSVGPGSFTGIRVAVSAARGFSVALGIPAIGVDTLEALAAEVRDRLGAKTVLAGLASGSGEAAPAVQAALYDDFGQELYAPAIVTLGDAADLARKKRAVLAGTAAGRVAALAGGGLTIASEAATADIGVYARVAAAKGTAGGRPSPLYLREPDAKPQAGFVLPRREE</sequence>
<dbReference type="GO" id="GO:0002949">
    <property type="term" value="P:tRNA threonylcarbamoyladenosine modification"/>
    <property type="evidence" value="ECO:0007669"/>
    <property type="project" value="InterPro"/>
</dbReference>
<evidence type="ECO:0000313" key="3">
    <source>
        <dbReference type="EMBL" id="PSJ58071.1"/>
    </source>
</evidence>
<dbReference type="NCBIfam" id="TIGR03725">
    <property type="entry name" value="T6A_YeaZ"/>
    <property type="match status" value="1"/>
</dbReference>
<keyword evidence="3" id="KW-0808">Transferase</keyword>
<accession>A0A2P7S6M1</accession>
<dbReference type="Gene3D" id="3.30.420.40">
    <property type="match status" value="1"/>
</dbReference>
<gene>
    <name evidence="3" type="primary">tsaB</name>
    <name evidence="3" type="ORF">C7I84_16545</name>
</gene>